<evidence type="ECO:0000313" key="15">
    <source>
        <dbReference type="Proteomes" id="UP001370348"/>
    </source>
</evidence>
<evidence type="ECO:0000313" key="14">
    <source>
        <dbReference type="EMBL" id="WXB17186.1"/>
    </source>
</evidence>
<dbReference type="SUPFAM" id="SSF53850">
    <property type="entry name" value="Periplasmic binding protein-like II"/>
    <property type="match status" value="1"/>
</dbReference>
<dbReference type="InterPro" id="IPR027939">
    <property type="entry name" value="NMT1/THI5"/>
</dbReference>
<evidence type="ECO:0000256" key="10">
    <source>
        <dbReference type="ARBA" id="ARBA00033171"/>
    </source>
</evidence>
<evidence type="ECO:0000256" key="2">
    <source>
        <dbReference type="ARBA" id="ARBA00004948"/>
    </source>
</evidence>
<reference evidence="14 15" key="1">
    <citation type="submission" date="2021-12" db="EMBL/GenBank/DDBJ databases">
        <title>Discovery of the Pendulisporaceae a myxobacterial family with distinct sporulation behavior and unique specialized metabolism.</title>
        <authorList>
            <person name="Garcia R."/>
            <person name="Popoff A."/>
            <person name="Bader C.D."/>
            <person name="Loehr J."/>
            <person name="Walesch S."/>
            <person name="Walt C."/>
            <person name="Boldt J."/>
            <person name="Bunk B."/>
            <person name="Haeckl F.J.F.P.J."/>
            <person name="Gunesch A.P."/>
            <person name="Birkelbach J."/>
            <person name="Nuebel U."/>
            <person name="Pietschmann T."/>
            <person name="Bach T."/>
            <person name="Mueller R."/>
        </authorList>
    </citation>
    <scope>NUCLEOTIDE SEQUENCE [LARGE SCALE GENOMIC DNA]</scope>
    <source>
        <strain evidence="14 15">MSr11954</strain>
    </source>
</reference>
<comment type="pathway">
    <text evidence="2">Cofactor biosynthesis; thiamine diphosphate biosynthesis.</text>
</comment>
<evidence type="ECO:0000256" key="5">
    <source>
        <dbReference type="ARBA" id="ARBA00022679"/>
    </source>
</evidence>
<evidence type="ECO:0000256" key="9">
    <source>
        <dbReference type="ARBA" id="ARBA00023004"/>
    </source>
</evidence>
<accession>A0ABZ2M5Z8</accession>
<evidence type="ECO:0000256" key="6">
    <source>
        <dbReference type="ARBA" id="ARBA00022723"/>
    </source>
</evidence>
<evidence type="ECO:0000256" key="3">
    <source>
        <dbReference type="ARBA" id="ARBA00009406"/>
    </source>
</evidence>
<keyword evidence="5" id="KW-0808">Transferase</keyword>
<feature type="domain" description="SsuA/THI5-like" evidence="13">
    <location>
        <begin position="52"/>
        <end position="264"/>
    </location>
</feature>
<evidence type="ECO:0000256" key="4">
    <source>
        <dbReference type="ARBA" id="ARBA00011738"/>
    </source>
</evidence>
<evidence type="ECO:0000256" key="12">
    <source>
        <dbReference type="SAM" id="SignalP"/>
    </source>
</evidence>
<dbReference type="PROSITE" id="PS51257">
    <property type="entry name" value="PROKAR_LIPOPROTEIN"/>
    <property type="match status" value="1"/>
</dbReference>
<dbReference type="Pfam" id="PF09084">
    <property type="entry name" value="NMT1"/>
    <property type="match status" value="1"/>
</dbReference>
<evidence type="ECO:0000256" key="8">
    <source>
        <dbReference type="ARBA" id="ARBA00022977"/>
    </source>
</evidence>
<evidence type="ECO:0000256" key="1">
    <source>
        <dbReference type="ARBA" id="ARBA00003469"/>
    </source>
</evidence>
<dbReference type="RefSeq" id="WP_394826817.1">
    <property type="nucleotide sequence ID" value="NZ_CP089984.1"/>
</dbReference>
<dbReference type="PANTHER" id="PTHR31528:SF1">
    <property type="entry name" value="4-AMINO-5-HYDROXYMETHYL-2-METHYLPYRIMIDINE PHOSPHATE SYNTHASE THI11-RELATED"/>
    <property type="match status" value="1"/>
</dbReference>
<dbReference type="EMBL" id="CP089984">
    <property type="protein sequence ID" value="WXB17186.1"/>
    <property type="molecule type" value="Genomic_DNA"/>
</dbReference>
<gene>
    <name evidence="14" type="ORF">LZC94_07880</name>
</gene>
<name>A0ABZ2M5Z8_9BACT</name>
<keyword evidence="6" id="KW-0479">Metal-binding</keyword>
<feature type="chain" id="PRO_5047432201" description="Thiamine pyrimidine synthase" evidence="12">
    <location>
        <begin position="21"/>
        <end position="346"/>
    </location>
</feature>
<evidence type="ECO:0000259" key="13">
    <source>
        <dbReference type="Pfam" id="PF09084"/>
    </source>
</evidence>
<protein>
    <recommendedName>
        <fullName evidence="10">Thiamine pyrimidine synthase</fullName>
    </recommendedName>
</protein>
<dbReference type="PANTHER" id="PTHR31528">
    <property type="entry name" value="4-AMINO-5-HYDROXYMETHYL-2-METHYLPYRIMIDINE PHOSPHATE SYNTHASE THI11-RELATED"/>
    <property type="match status" value="1"/>
</dbReference>
<keyword evidence="7" id="KW-0663">Pyridoxal phosphate</keyword>
<dbReference type="Gene3D" id="3.40.190.10">
    <property type="entry name" value="Periplasmic binding protein-like II"/>
    <property type="match status" value="2"/>
</dbReference>
<comment type="catalytic activity">
    <reaction evidence="11">
        <text>N(6)-(pyridoxal phosphate)-L-lysyl-[4-amino-5-hydroxymethyl-2-methylpyrimidine phosphate synthase] + L-histidyl-[4-amino-5-hydroxymethyl-2-methylpyrimidine phosphate synthase] + 2 Fe(3+) + 4 H2O = L-lysyl-[4-amino-5-hydroxymethyl-2-methylpyrimidine phosphate synthase] + (2S)-2-amino-5-hydroxy-4-oxopentanoyl-[4-amino-5-hydroxymethyl-2-methylpyrimidine phosphate synthase] + 4-amino-2-methyl-5-(phosphooxymethyl)pyrimidine + 3-oxopropanoate + 2 Fe(2+) + 2 H(+)</text>
        <dbReference type="Rhea" id="RHEA:65756"/>
        <dbReference type="Rhea" id="RHEA-COMP:16892"/>
        <dbReference type="Rhea" id="RHEA-COMP:16893"/>
        <dbReference type="Rhea" id="RHEA-COMP:16894"/>
        <dbReference type="Rhea" id="RHEA-COMP:16895"/>
        <dbReference type="ChEBI" id="CHEBI:15377"/>
        <dbReference type="ChEBI" id="CHEBI:15378"/>
        <dbReference type="ChEBI" id="CHEBI:29033"/>
        <dbReference type="ChEBI" id="CHEBI:29034"/>
        <dbReference type="ChEBI" id="CHEBI:29969"/>
        <dbReference type="ChEBI" id="CHEBI:29979"/>
        <dbReference type="ChEBI" id="CHEBI:33190"/>
        <dbReference type="ChEBI" id="CHEBI:58354"/>
        <dbReference type="ChEBI" id="CHEBI:143915"/>
        <dbReference type="ChEBI" id="CHEBI:157692"/>
    </reaction>
    <physiologicalReaction direction="left-to-right" evidence="11">
        <dbReference type="Rhea" id="RHEA:65757"/>
    </physiologicalReaction>
</comment>
<evidence type="ECO:0000256" key="7">
    <source>
        <dbReference type="ARBA" id="ARBA00022898"/>
    </source>
</evidence>
<keyword evidence="9" id="KW-0408">Iron</keyword>
<comment type="subunit">
    <text evidence="4">Homodimer.</text>
</comment>
<dbReference type="Proteomes" id="UP001370348">
    <property type="component" value="Chromosome"/>
</dbReference>
<feature type="signal peptide" evidence="12">
    <location>
        <begin position="1"/>
        <end position="20"/>
    </location>
</feature>
<evidence type="ECO:0000256" key="11">
    <source>
        <dbReference type="ARBA" id="ARBA00048179"/>
    </source>
</evidence>
<keyword evidence="8" id="KW-0784">Thiamine biosynthesis</keyword>
<comment type="function">
    <text evidence="1">Responsible for the formation of the pyrimidine heterocycle in the thiamine biosynthesis pathway. Catalyzes the formation of hydroxymethylpyrimidine phosphate (HMP-P) from histidine and pyridoxal phosphate (PLP). The protein uses PLP and the active site histidine to form HMP-P, generating an inactive enzyme. The enzyme can only undergo a single turnover, which suggests it is a suicide enzyme.</text>
</comment>
<proteinExistence type="inferred from homology"/>
<sequence>MNRRSMLLGALFTIALPALGSSLGSFGCKGPSSQGGEESGKVRLQLKWMTQAQFAGYYAAKAKGFYTDEKLDVTILPGGPDIVPEQVVAGGGAEFGIDWLPSLLSAREQGTPLINIAQVFQHSGMRQVAFKTSGIKSAADLRGRKVAVWFGGNEFELLATLDKHGVDRNKDVTLVQQPFDMNLLLTKQVDAASAMTYNEYKQVLDSPGVKADDLVIIDFNQEGTAMLEDGIFAREDWLKDDKHKDVAARFLRASLRGWAACRDNAGECVDIVVKQSPTLGKEHQAWMMSEVNKLVWGPPSPTAEPGLMDKAAFRRTADIALKFKVLKKPAENAAFTTAVWEASKKK</sequence>
<keyword evidence="15" id="KW-1185">Reference proteome</keyword>
<comment type="similarity">
    <text evidence="3">Belongs to the NMT1/THI5 family.</text>
</comment>
<keyword evidence="12" id="KW-0732">Signal</keyword>
<dbReference type="InterPro" id="IPR015168">
    <property type="entry name" value="SsuA/THI5"/>
</dbReference>
<organism evidence="14 15">
    <name type="scientific">Pendulispora albinea</name>
    <dbReference type="NCBI Taxonomy" id="2741071"/>
    <lineage>
        <taxon>Bacteria</taxon>
        <taxon>Pseudomonadati</taxon>
        <taxon>Myxococcota</taxon>
        <taxon>Myxococcia</taxon>
        <taxon>Myxococcales</taxon>
        <taxon>Sorangiineae</taxon>
        <taxon>Pendulisporaceae</taxon>
        <taxon>Pendulispora</taxon>
    </lineage>
</organism>